<organism evidence="3 4">
    <name type="scientific">Adineta ricciae</name>
    <name type="common">Rotifer</name>
    <dbReference type="NCBI Taxonomy" id="249248"/>
    <lineage>
        <taxon>Eukaryota</taxon>
        <taxon>Metazoa</taxon>
        <taxon>Spiralia</taxon>
        <taxon>Gnathifera</taxon>
        <taxon>Rotifera</taxon>
        <taxon>Eurotatoria</taxon>
        <taxon>Bdelloidea</taxon>
        <taxon>Adinetida</taxon>
        <taxon>Adinetidae</taxon>
        <taxon>Adineta</taxon>
    </lineage>
</organism>
<feature type="compositionally biased region" description="Polar residues" evidence="1">
    <location>
        <begin position="616"/>
        <end position="652"/>
    </location>
</feature>
<feature type="region of interest" description="Disordered" evidence="1">
    <location>
        <begin position="666"/>
        <end position="695"/>
    </location>
</feature>
<comment type="caution">
    <text evidence="3">The sequence shown here is derived from an EMBL/GenBank/DDBJ whole genome shotgun (WGS) entry which is preliminary data.</text>
</comment>
<dbReference type="OrthoDB" id="10028240at2759"/>
<evidence type="ECO:0000256" key="1">
    <source>
        <dbReference type="SAM" id="MobiDB-lite"/>
    </source>
</evidence>
<evidence type="ECO:0000313" key="4">
    <source>
        <dbReference type="Proteomes" id="UP000663852"/>
    </source>
</evidence>
<keyword evidence="2" id="KW-0472">Membrane</keyword>
<keyword evidence="2" id="KW-1133">Transmembrane helix</keyword>
<proteinExistence type="predicted"/>
<feature type="transmembrane region" description="Helical" evidence="2">
    <location>
        <begin position="77"/>
        <end position="97"/>
    </location>
</feature>
<feature type="region of interest" description="Disordered" evidence="1">
    <location>
        <begin position="558"/>
        <end position="577"/>
    </location>
</feature>
<feature type="compositionally biased region" description="Acidic residues" evidence="1">
    <location>
        <begin position="562"/>
        <end position="571"/>
    </location>
</feature>
<dbReference type="Proteomes" id="UP000663852">
    <property type="component" value="Unassembled WGS sequence"/>
</dbReference>
<evidence type="ECO:0000256" key="2">
    <source>
        <dbReference type="SAM" id="Phobius"/>
    </source>
</evidence>
<dbReference type="EMBL" id="CAJNOJ010000048">
    <property type="protein sequence ID" value="CAF0956695.1"/>
    <property type="molecule type" value="Genomic_DNA"/>
</dbReference>
<name>A0A814DJW8_ADIRI</name>
<dbReference type="AlphaFoldDB" id="A0A814DJW8"/>
<protein>
    <submittedName>
        <fullName evidence="3">Uncharacterized protein</fullName>
    </submittedName>
</protein>
<feature type="transmembrane region" description="Helical" evidence="2">
    <location>
        <begin position="51"/>
        <end position="70"/>
    </location>
</feature>
<accession>A0A814DJW8</accession>
<feature type="region of interest" description="Disordered" evidence="1">
    <location>
        <begin position="606"/>
        <end position="652"/>
    </location>
</feature>
<gene>
    <name evidence="3" type="ORF">EDS130_LOCUS12628</name>
</gene>
<sequence>MSWLIYSTSSFRRYDWKRRFRKHLETKTFNLTDVHTTSSTSQTRLFSTSNGTSKFTFILIVVFNFFHLDFTRTQIKVIVTVVLIISFIMIIIAIFRFRNACRHREEDNPQTDILRARAAQYNEPSSRRGSVGCDDQTPLLTTEFVPTIKNSSNHTTRKYSLNALLPLVRPSNSHPFCSSLTSTNADGENCNSNSIDLKSRRRATFASVLRRNSFARQPRVFCSTIDSTTSTTTKTISSQTVPVDSDNSDRSSFLPYQSTTSFKTHHCKKASSITSIGSTTLPSYQKAFMQKIERFRFIDDSASSTTTVTSPVESIERANNHQACSHLITNAFDQFHQYNQVRCRHTTDDDDSDANSLIDRLNADLLANGSYSDMNILNRTISPKPIQPHSQTFKPVNGKSLQPVANASTTQTNDYQRSTPINIPHSNTTLPLSKQRHQVDVNGHSRSMEFQSLATKREPLARPVALISTIHETSSTSSTATLTSIRSLTSLEFDDNSKPSGVLVDDDFLPMSSPIDEHFWDMTKKSSSCFTNNDCFPNVGSSPDVEVKHFDVPRSHLLSETSCDEDDDEDSVSSMNQPEKYSIYEFKVKELQKPIVTVKPISSSAQKVSENALYDKSSSTPSTMSAEQFGNNSNSNSTSVDQTTDESVSLKSSATKRSDFYCDTITTPQSQITSEEDDTQESSANDISEGDDSADNGEIDLVQEFELSQKEEQHKINNLWTTDDRDIFIMQEDDLLSALISTPTEGNRTQPTSIMKITATNKTLDNSDDQTSQQQALKPKVRFNLDPQYEREREWNKVTKLLGNSVEWTDEFEV</sequence>
<evidence type="ECO:0000313" key="3">
    <source>
        <dbReference type="EMBL" id="CAF0956695.1"/>
    </source>
</evidence>
<reference evidence="3" key="1">
    <citation type="submission" date="2021-02" db="EMBL/GenBank/DDBJ databases">
        <authorList>
            <person name="Nowell W R."/>
        </authorList>
    </citation>
    <scope>NUCLEOTIDE SEQUENCE</scope>
</reference>
<keyword evidence="2" id="KW-0812">Transmembrane</keyword>